<dbReference type="EMBL" id="DSOL01000199">
    <property type="protein sequence ID" value="HEN28392.1"/>
    <property type="molecule type" value="Genomic_DNA"/>
</dbReference>
<dbReference type="GO" id="GO:0016149">
    <property type="term" value="F:translation release factor activity, codon specific"/>
    <property type="evidence" value="ECO:0007669"/>
    <property type="project" value="UniProtKB-UniRule"/>
</dbReference>
<keyword evidence="4" id="KW-0963">Cytoplasm</keyword>
<evidence type="ECO:0000256" key="6">
    <source>
        <dbReference type="SAM" id="Coils"/>
    </source>
</evidence>
<dbReference type="InterPro" id="IPR005139">
    <property type="entry name" value="PCRF"/>
</dbReference>
<name>A0A7C2P1F7_UNCW3</name>
<reference evidence="8" key="1">
    <citation type="journal article" date="2020" name="mSystems">
        <title>Genome- and Community-Level Interaction Insights into Carbon Utilization and Element Cycling Functions of Hydrothermarchaeota in Hydrothermal Sediment.</title>
        <authorList>
            <person name="Zhou Z."/>
            <person name="Liu Y."/>
            <person name="Xu W."/>
            <person name="Pan J."/>
            <person name="Luo Z.H."/>
            <person name="Li M."/>
        </authorList>
    </citation>
    <scope>NUCLEOTIDE SEQUENCE [LARGE SCALE GENOMIC DNA]</scope>
    <source>
        <strain evidence="8">SpSt-34</strain>
        <strain evidence="9">SpSt-69</strain>
    </source>
</reference>
<dbReference type="NCBIfam" id="TIGR00020">
    <property type="entry name" value="prfB"/>
    <property type="match status" value="1"/>
</dbReference>
<evidence type="ECO:0000313" key="8">
    <source>
        <dbReference type="EMBL" id="HEN28392.1"/>
    </source>
</evidence>
<dbReference type="GO" id="GO:0005737">
    <property type="term" value="C:cytoplasm"/>
    <property type="evidence" value="ECO:0007669"/>
    <property type="project" value="UniProtKB-SubCell"/>
</dbReference>
<feature type="coiled-coil region" evidence="6">
    <location>
        <begin position="49"/>
        <end position="110"/>
    </location>
</feature>
<dbReference type="PANTHER" id="PTHR43116:SF3">
    <property type="entry name" value="CLASS I PEPTIDE CHAIN RELEASE FACTOR"/>
    <property type="match status" value="1"/>
</dbReference>
<dbReference type="Gene3D" id="3.30.160.20">
    <property type="match status" value="1"/>
</dbReference>
<evidence type="ECO:0000256" key="1">
    <source>
        <dbReference type="ARBA" id="ARBA00010835"/>
    </source>
</evidence>
<dbReference type="InterPro" id="IPR004374">
    <property type="entry name" value="PrfB"/>
</dbReference>
<evidence type="ECO:0000256" key="5">
    <source>
        <dbReference type="NCBIfam" id="TIGR00020"/>
    </source>
</evidence>
<evidence type="ECO:0000256" key="3">
    <source>
        <dbReference type="ARBA" id="ARBA00022917"/>
    </source>
</evidence>
<dbReference type="Pfam" id="PF03462">
    <property type="entry name" value="PCRF"/>
    <property type="match status" value="1"/>
</dbReference>
<sequence>MFKDPALEELHGRFEDVKRYLDVPGIIKRVMEIEKMQENTDFWANPERAQAILQELSSYKKQLEEVEEIEKKFEYLAELEPLKDDDPEFFQEFEKEKKLILGEIEDLEIKTILKSPEDRKNAIMTIHPGAGGTESQDWAEMLLRMYLRFFERKKFKYKIVDFQPGEEAGIKDATILVEGDYAYGLLKAERGVHRLVRISPFDASRRRHTSFASVFVYPEQEDVEVNISEEDLKIETFRSSGPGGQHMQKNETAVRITHIPTGIVVACQSERSQYQNKLTALRILRARLYQYYKEKEKEKLSDIEKEKSEIAWGRQIRSYILHPYKLVKDHRTGYEETNAEAVLNGEIDEFIRKFLLSKK</sequence>
<dbReference type="PANTHER" id="PTHR43116">
    <property type="entry name" value="PEPTIDE CHAIN RELEASE FACTOR 2"/>
    <property type="match status" value="1"/>
</dbReference>
<comment type="caution">
    <text evidence="8">The sequence shown here is derived from an EMBL/GenBank/DDBJ whole genome shotgun (WGS) entry which is preliminary data.</text>
</comment>
<dbReference type="InterPro" id="IPR000352">
    <property type="entry name" value="Pep_chain_release_fac_I"/>
</dbReference>
<dbReference type="Gene3D" id="3.30.70.1660">
    <property type="match status" value="1"/>
</dbReference>
<gene>
    <name evidence="4" type="primary">prfB</name>
    <name evidence="8" type="ORF">ENQ77_07085</name>
    <name evidence="9" type="ORF">ENU66_08710</name>
</gene>
<evidence type="ECO:0000259" key="7">
    <source>
        <dbReference type="SMART" id="SM00937"/>
    </source>
</evidence>
<dbReference type="SMART" id="SM00937">
    <property type="entry name" value="PCRF"/>
    <property type="match status" value="1"/>
</dbReference>
<evidence type="ECO:0000313" key="9">
    <source>
        <dbReference type="EMBL" id="HGL18393.1"/>
    </source>
</evidence>
<comment type="PTM">
    <text evidence="4">Methylated by PrmC. Methylation increases the termination efficiency of RF2.</text>
</comment>
<comment type="function">
    <text evidence="4">Peptide chain release factor 2 directs the termination of translation in response to the peptide chain termination codons UGA and UAA.</text>
</comment>
<protein>
    <recommendedName>
        <fullName evidence="4 5">Peptide chain release factor 2</fullName>
        <shortName evidence="4">RF-2</shortName>
    </recommendedName>
</protein>
<dbReference type="HAMAP" id="MF_00094">
    <property type="entry name" value="Rel_fac_2"/>
    <property type="match status" value="1"/>
</dbReference>
<feature type="domain" description="Peptide chain release factor" evidence="7">
    <location>
        <begin position="78"/>
        <end position="189"/>
    </location>
</feature>
<keyword evidence="3 4" id="KW-0648">Protein biosynthesis</keyword>
<evidence type="ECO:0000256" key="4">
    <source>
        <dbReference type="HAMAP-Rule" id="MF_00094"/>
    </source>
</evidence>
<dbReference type="EMBL" id="DTDJ01000051">
    <property type="protein sequence ID" value="HGL18393.1"/>
    <property type="molecule type" value="Genomic_DNA"/>
</dbReference>
<dbReference type="Pfam" id="PF00472">
    <property type="entry name" value="RF-1"/>
    <property type="match status" value="1"/>
</dbReference>
<keyword evidence="6" id="KW-0175">Coiled coil</keyword>
<proteinExistence type="inferred from homology"/>
<comment type="similarity">
    <text evidence="1 4">Belongs to the prokaryotic/mitochondrial release factor family.</text>
</comment>
<accession>A0A7C2P1F7</accession>
<dbReference type="InterPro" id="IPR045853">
    <property type="entry name" value="Pep_chain_release_fac_I_sf"/>
</dbReference>
<organism evidence="8">
    <name type="scientific">candidate division WOR-3 bacterium</name>
    <dbReference type="NCBI Taxonomy" id="2052148"/>
    <lineage>
        <taxon>Bacteria</taxon>
        <taxon>Bacteria division WOR-3</taxon>
    </lineage>
</organism>
<evidence type="ECO:0000256" key="2">
    <source>
        <dbReference type="ARBA" id="ARBA00022481"/>
    </source>
</evidence>
<comment type="subcellular location">
    <subcellularLocation>
        <location evidence="4">Cytoplasm</location>
    </subcellularLocation>
</comment>
<dbReference type="SUPFAM" id="SSF75620">
    <property type="entry name" value="Release factor"/>
    <property type="match status" value="1"/>
</dbReference>
<dbReference type="AlphaFoldDB" id="A0A7C2P1F7"/>
<keyword evidence="2 4" id="KW-0488">Methylation</keyword>
<dbReference type="Gene3D" id="1.20.58.410">
    <property type="entry name" value="Release factor"/>
    <property type="match status" value="1"/>
</dbReference>
<dbReference type="FunFam" id="3.30.160.20:FF:000004">
    <property type="entry name" value="Peptide chain release factor 1"/>
    <property type="match status" value="1"/>
</dbReference>
<feature type="modified residue" description="N5-methylglutamine" evidence="4">
    <location>
        <position position="245"/>
    </location>
</feature>